<keyword evidence="7" id="KW-1185">Reference proteome</keyword>
<evidence type="ECO:0000256" key="4">
    <source>
        <dbReference type="ARBA" id="ARBA00023136"/>
    </source>
</evidence>
<evidence type="ECO:0008006" key="8">
    <source>
        <dbReference type="Google" id="ProtNLM"/>
    </source>
</evidence>
<sequence length="210" mass="24250">MLANFWDHRRKPACTTFARASVEALSFWLTPLVFEATARISSPELGWMGLGFYYIKGNAAWRTLLGLQLATATFMPIASFWMPFSPRWPIMKGRRDEALEEFHQIKTRYRIYKANKLGLVAIFKKKSYRKRMYLILFMSFCQFTGIIPLQKYQVTIYTKLGFTNVFSLILTGILGTLGCLSVDDYRQSNCRQARSIDATNFPVFCTGRVI</sequence>
<organism evidence="6 7">
    <name type="scientific">Fonsecaea monophora</name>
    <dbReference type="NCBI Taxonomy" id="254056"/>
    <lineage>
        <taxon>Eukaryota</taxon>
        <taxon>Fungi</taxon>
        <taxon>Dikarya</taxon>
        <taxon>Ascomycota</taxon>
        <taxon>Pezizomycotina</taxon>
        <taxon>Eurotiomycetes</taxon>
        <taxon>Chaetothyriomycetidae</taxon>
        <taxon>Chaetothyriales</taxon>
        <taxon>Herpotrichiellaceae</taxon>
        <taxon>Fonsecaea</taxon>
    </lineage>
</organism>
<evidence type="ECO:0000256" key="2">
    <source>
        <dbReference type="ARBA" id="ARBA00022692"/>
    </source>
</evidence>
<keyword evidence="3 5" id="KW-1133">Transmembrane helix</keyword>
<keyword evidence="4 5" id="KW-0472">Membrane</keyword>
<dbReference type="AlphaFoldDB" id="A0A177EPI8"/>
<dbReference type="PANTHER" id="PTHR48022:SF11">
    <property type="entry name" value="MONOSACCHARIDE TRANSPORTER (HXT8), PUTATIVE (AFU_ORTHOLOGUE AFUA_2G08120)-RELATED"/>
    <property type="match status" value="1"/>
</dbReference>
<protein>
    <recommendedName>
        <fullName evidence="8">Major facilitator superfamily (MFS) profile domain-containing protein</fullName>
    </recommendedName>
</protein>
<feature type="transmembrane region" description="Helical" evidence="5">
    <location>
        <begin position="161"/>
        <end position="182"/>
    </location>
</feature>
<evidence type="ECO:0000256" key="1">
    <source>
        <dbReference type="ARBA" id="ARBA00004141"/>
    </source>
</evidence>
<evidence type="ECO:0000256" key="5">
    <source>
        <dbReference type="SAM" id="Phobius"/>
    </source>
</evidence>
<reference evidence="6 7" key="1">
    <citation type="submission" date="2016-03" db="EMBL/GenBank/DDBJ databases">
        <title>Draft genome sequence of the Fonsecaea monophora CBS 269.37.</title>
        <authorList>
            <person name="Bombassaro A."/>
            <person name="Vinicius W.A."/>
            <person name="De Hoog S."/>
            <person name="Sun J."/>
            <person name="Souza E.M."/>
            <person name="Raittz R.T."/>
            <person name="Costa F."/>
            <person name="Leao A.C."/>
            <person name="Tadra-Sfeir M.Z."/>
            <person name="Baura V."/>
            <person name="Balsanelli E."/>
            <person name="Pedrosa F.O."/>
            <person name="Moreno L.F."/>
            <person name="Steffens M.B."/>
            <person name="Xi L."/>
            <person name="Bocca A.L."/>
            <person name="Felipe M.S."/>
            <person name="Teixeira M."/>
            <person name="Telles Filho F.Q."/>
            <person name="Azevedo C.M."/>
            <person name="Gomes R."/>
            <person name="Vicente V.A."/>
        </authorList>
    </citation>
    <scope>NUCLEOTIDE SEQUENCE [LARGE SCALE GENOMIC DNA]</scope>
    <source>
        <strain evidence="6 7">CBS 269.37</strain>
    </source>
</reference>
<dbReference type="InterPro" id="IPR050360">
    <property type="entry name" value="MFS_Sugar_Transporters"/>
</dbReference>
<name>A0A177EPI8_9EURO</name>
<dbReference type="InterPro" id="IPR036259">
    <property type="entry name" value="MFS_trans_sf"/>
</dbReference>
<evidence type="ECO:0000256" key="3">
    <source>
        <dbReference type="ARBA" id="ARBA00022989"/>
    </source>
</evidence>
<feature type="transmembrane region" description="Helical" evidence="5">
    <location>
        <begin position="59"/>
        <end position="84"/>
    </location>
</feature>
<dbReference type="GeneID" id="34607068"/>
<dbReference type="GO" id="GO:0005351">
    <property type="term" value="F:carbohydrate:proton symporter activity"/>
    <property type="evidence" value="ECO:0007669"/>
    <property type="project" value="TreeGrafter"/>
</dbReference>
<evidence type="ECO:0000313" key="7">
    <source>
        <dbReference type="Proteomes" id="UP000077002"/>
    </source>
</evidence>
<comment type="subcellular location">
    <subcellularLocation>
        <location evidence="1">Membrane</location>
        <topology evidence="1">Multi-pass membrane protein</topology>
    </subcellularLocation>
</comment>
<dbReference type="Proteomes" id="UP000077002">
    <property type="component" value="Unassembled WGS sequence"/>
</dbReference>
<dbReference type="Gene3D" id="1.20.1250.20">
    <property type="entry name" value="MFS general substrate transporter like domains"/>
    <property type="match status" value="1"/>
</dbReference>
<accession>A0A177EPI8</accession>
<gene>
    <name evidence="6" type="ORF">AYO21_11991</name>
</gene>
<dbReference type="SUPFAM" id="SSF103473">
    <property type="entry name" value="MFS general substrate transporter"/>
    <property type="match status" value="1"/>
</dbReference>
<dbReference type="InterPro" id="IPR005828">
    <property type="entry name" value="MFS_sugar_transport-like"/>
</dbReference>
<dbReference type="RefSeq" id="XP_022505857.1">
    <property type="nucleotide sequence ID" value="XM_022661841.1"/>
</dbReference>
<feature type="transmembrane region" description="Helical" evidence="5">
    <location>
        <begin position="132"/>
        <end position="149"/>
    </location>
</feature>
<keyword evidence="2 5" id="KW-0812">Transmembrane</keyword>
<proteinExistence type="predicted"/>
<evidence type="ECO:0000313" key="6">
    <source>
        <dbReference type="EMBL" id="OAG33905.1"/>
    </source>
</evidence>
<dbReference type="Pfam" id="PF00083">
    <property type="entry name" value="Sugar_tr"/>
    <property type="match status" value="1"/>
</dbReference>
<dbReference type="GO" id="GO:0016020">
    <property type="term" value="C:membrane"/>
    <property type="evidence" value="ECO:0007669"/>
    <property type="project" value="UniProtKB-SubCell"/>
</dbReference>
<dbReference type="OrthoDB" id="6133115at2759"/>
<dbReference type="EMBL" id="LVKK01000203">
    <property type="protein sequence ID" value="OAG33905.1"/>
    <property type="molecule type" value="Genomic_DNA"/>
</dbReference>
<dbReference type="PANTHER" id="PTHR48022">
    <property type="entry name" value="PLASTIDIC GLUCOSE TRANSPORTER 4"/>
    <property type="match status" value="1"/>
</dbReference>
<comment type="caution">
    <text evidence="6">The sequence shown here is derived from an EMBL/GenBank/DDBJ whole genome shotgun (WGS) entry which is preliminary data.</text>
</comment>